<organism evidence="1 2">
    <name type="scientific">Rhizobium leguminosarum bv. trifolii WSM597</name>
    <dbReference type="NCBI Taxonomy" id="754764"/>
    <lineage>
        <taxon>Bacteria</taxon>
        <taxon>Pseudomonadati</taxon>
        <taxon>Pseudomonadota</taxon>
        <taxon>Alphaproteobacteria</taxon>
        <taxon>Hyphomicrobiales</taxon>
        <taxon>Rhizobiaceae</taxon>
        <taxon>Rhizobium/Agrobacterium group</taxon>
        <taxon>Rhizobium</taxon>
    </lineage>
</organism>
<name>J0H938_RHILT</name>
<evidence type="ECO:0000313" key="2">
    <source>
        <dbReference type="Proteomes" id="UP000005092"/>
    </source>
</evidence>
<proteinExistence type="predicted"/>
<reference evidence="1 2" key="1">
    <citation type="submission" date="2012-02" db="EMBL/GenBank/DDBJ databases">
        <title>Improved High-Quality Draft Sequence of Rhizobium leguminosarum bv. trifolii WSM597.</title>
        <authorList>
            <consortium name="US DOE Joint Genome Institute"/>
            <person name="Lucas S."/>
            <person name="Han J."/>
            <person name="Lapidus A."/>
            <person name="Cheng J.-F."/>
            <person name="Goodwin L."/>
            <person name="Pitluck S."/>
            <person name="Peters L."/>
            <person name="Ovchinnikova G."/>
            <person name="Held B."/>
            <person name="Detter J.C."/>
            <person name="Han C."/>
            <person name="Tapia R."/>
            <person name="Land M."/>
            <person name="Hauser L."/>
            <person name="Kyrpides N."/>
            <person name="Ivanova N."/>
            <person name="Pagani I."/>
            <person name="Brau L."/>
            <person name="Yates R."/>
            <person name="O'Hara G."/>
            <person name="Rui T."/>
            <person name="Howieson J."/>
            <person name="Reeve W."/>
            <person name="Woyke T."/>
        </authorList>
    </citation>
    <scope>NUCLEOTIDE SEQUENCE [LARGE SCALE GENOMIC DNA]</scope>
    <source>
        <strain evidence="1 2">WSM597</strain>
    </source>
</reference>
<protein>
    <submittedName>
        <fullName evidence="1">Uncharacterized protein</fullName>
    </submittedName>
</protein>
<accession>J0H938</accession>
<dbReference type="HOGENOM" id="CLU_3103049_0_0_5"/>
<dbReference type="EMBL" id="JH719381">
    <property type="protein sequence ID" value="EJB06895.1"/>
    <property type="molecule type" value="Genomic_DNA"/>
</dbReference>
<dbReference type="Proteomes" id="UP000005092">
    <property type="component" value="Unassembled WGS sequence"/>
</dbReference>
<sequence length="51" mass="5797">MANIAIRLMTSSNLAAATTCREEVGRWTAEMGIFMRHMLWRRSCDHGTPNT</sequence>
<dbReference type="AlphaFoldDB" id="J0H938"/>
<gene>
    <name evidence="1" type="ORF">Rleg9DRAFT_5859</name>
</gene>
<evidence type="ECO:0000313" key="1">
    <source>
        <dbReference type="EMBL" id="EJB06895.1"/>
    </source>
</evidence>